<dbReference type="Proteomes" id="UP000054567">
    <property type="component" value="Unassembled WGS sequence"/>
</dbReference>
<accession>A0A0J6IH26</accession>
<dbReference type="EMBL" id="DS268112">
    <property type="protein sequence ID" value="KMM71112.1"/>
    <property type="molecule type" value="Genomic_DNA"/>
</dbReference>
<name>A0A0J6IH26_COCPO</name>
<evidence type="ECO:0000313" key="2">
    <source>
        <dbReference type="Proteomes" id="UP000054567"/>
    </source>
</evidence>
<gene>
    <name evidence="1" type="ORF">CPAG_07419</name>
</gene>
<sequence>MIYYVFCISKIQTLMVDIINKNMNFTARKYVKVVADLIHDWDRSIYDLEKEMVRKLFENVKVFQRMRQSGSCKKYGYWHLQ</sequence>
<reference evidence="2" key="3">
    <citation type="journal article" date="2010" name="Genome Res.">
        <title>Population genomic sequencing of Coccidioides fungi reveals recent hybridization and transposon control.</title>
        <authorList>
            <person name="Neafsey D.E."/>
            <person name="Barker B.M."/>
            <person name="Sharpton T.J."/>
            <person name="Stajich J.E."/>
            <person name="Park D.J."/>
            <person name="Whiston E."/>
            <person name="Hung C.-Y."/>
            <person name="McMahan C."/>
            <person name="White J."/>
            <person name="Sykes S."/>
            <person name="Heiman D."/>
            <person name="Young S."/>
            <person name="Zeng Q."/>
            <person name="Abouelleil A."/>
            <person name="Aftuck L."/>
            <person name="Bessette D."/>
            <person name="Brown A."/>
            <person name="FitzGerald M."/>
            <person name="Lui A."/>
            <person name="Macdonald J.P."/>
            <person name="Priest M."/>
            <person name="Orbach M.J."/>
            <person name="Galgiani J.N."/>
            <person name="Kirkland T.N."/>
            <person name="Cole G.T."/>
            <person name="Birren B.W."/>
            <person name="Henn M.R."/>
            <person name="Taylor J.W."/>
            <person name="Rounsley S.D."/>
        </authorList>
    </citation>
    <scope>NUCLEOTIDE SEQUENCE [LARGE SCALE GENOMIC DNA]</scope>
    <source>
        <strain evidence="2">RMSCC 3488</strain>
    </source>
</reference>
<organism evidence="1 2">
    <name type="scientific">Coccidioides posadasii RMSCC 3488</name>
    <dbReference type="NCBI Taxonomy" id="454284"/>
    <lineage>
        <taxon>Eukaryota</taxon>
        <taxon>Fungi</taxon>
        <taxon>Dikarya</taxon>
        <taxon>Ascomycota</taxon>
        <taxon>Pezizomycotina</taxon>
        <taxon>Eurotiomycetes</taxon>
        <taxon>Eurotiomycetidae</taxon>
        <taxon>Onygenales</taxon>
        <taxon>Onygenaceae</taxon>
        <taxon>Coccidioides</taxon>
    </lineage>
</organism>
<evidence type="ECO:0000313" key="1">
    <source>
        <dbReference type="EMBL" id="KMM71112.1"/>
    </source>
</evidence>
<dbReference type="VEuPathDB" id="FungiDB:CPAG_07419"/>
<dbReference type="AlphaFoldDB" id="A0A0J6IH26"/>
<proteinExistence type="predicted"/>
<reference evidence="1 2" key="1">
    <citation type="submission" date="2007-06" db="EMBL/GenBank/DDBJ databases">
        <title>The Genome Sequence of Coccidioides posadasii RMSCC_3488.</title>
        <authorList>
            <consortium name="Coccidioides Genome Resources Consortium"/>
            <consortium name="The Broad Institute Genome Sequencing Platform"/>
            <person name="Henn M.R."/>
            <person name="Sykes S."/>
            <person name="Young S."/>
            <person name="Jaffe D."/>
            <person name="Berlin A."/>
            <person name="Alvarez P."/>
            <person name="Butler J."/>
            <person name="Gnerre S."/>
            <person name="Grabherr M."/>
            <person name="Mauceli E."/>
            <person name="Brockman W."/>
            <person name="Kodira C."/>
            <person name="Alvarado L."/>
            <person name="Zeng Q."/>
            <person name="Crawford M."/>
            <person name="Antoine C."/>
            <person name="Devon K."/>
            <person name="Galgiani J."/>
            <person name="Orsborn K."/>
            <person name="Lewis M.L."/>
            <person name="Nusbaum C."/>
            <person name="Galagan J."/>
            <person name="Birren B."/>
        </authorList>
    </citation>
    <scope>NUCLEOTIDE SEQUENCE [LARGE SCALE GENOMIC DNA]</scope>
    <source>
        <strain evidence="1 2">RMSCC 3488</strain>
    </source>
</reference>
<reference evidence="2" key="2">
    <citation type="journal article" date="2009" name="Genome Res.">
        <title>Comparative genomic analyses of the human fungal pathogens Coccidioides and their relatives.</title>
        <authorList>
            <person name="Sharpton T.J."/>
            <person name="Stajich J.E."/>
            <person name="Rounsley S.D."/>
            <person name="Gardner M.J."/>
            <person name="Wortman J.R."/>
            <person name="Jordar V.S."/>
            <person name="Maiti R."/>
            <person name="Kodira C.D."/>
            <person name="Neafsey D.E."/>
            <person name="Zeng Q."/>
            <person name="Hung C.-Y."/>
            <person name="McMahan C."/>
            <person name="Muszewska A."/>
            <person name="Grynberg M."/>
            <person name="Mandel M.A."/>
            <person name="Kellner E.M."/>
            <person name="Barker B.M."/>
            <person name="Galgiani J.N."/>
            <person name="Orbach M.J."/>
            <person name="Kirkland T.N."/>
            <person name="Cole G.T."/>
            <person name="Henn M.R."/>
            <person name="Birren B.W."/>
            <person name="Taylor J.W."/>
        </authorList>
    </citation>
    <scope>NUCLEOTIDE SEQUENCE [LARGE SCALE GENOMIC DNA]</scope>
    <source>
        <strain evidence="2">RMSCC 3488</strain>
    </source>
</reference>
<protein>
    <submittedName>
        <fullName evidence="1">Uncharacterized protein</fullName>
    </submittedName>
</protein>